<feature type="region of interest" description="Disordered" evidence="13">
    <location>
        <begin position="437"/>
        <end position="481"/>
    </location>
</feature>
<reference evidence="17" key="1">
    <citation type="submission" date="2016-04" db="EMBL/GenBank/DDBJ databases">
        <authorList>
            <person name="Evans L.H."/>
            <person name="Alamgir A."/>
            <person name="Owens N."/>
            <person name="Weber N.D."/>
            <person name="Virtaneva K."/>
            <person name="Barbian K."/>
            <person name="Babar A."/>
            <person name="Rosenke K."/>
        </authorList>
    </citation>
    <scope>NUCLEOTIDE SEQUENCE</scope>
    <source>
        <strain evidence="17">92-2</strain>
    </source>
</reference>
<dbReference type="Pfam" id="PF00271">
    <property type="entry name" value="Helicase_C"/>
    <property type="match status" value="1"/>
</dbReference>
<dbReference type="InterPro" id="IPR011545">
    <property type="entry name" value="DEAD/DEAH_box_helicase_dom"/>
</dbReference>
<dbReference type="GO" id="GO:0016887">
    <property type="term" value="F:ATP hydrolysis activity"/>
    <property type="evidence" value="ECO:0007669"/>
    <property type="project" value="RHEA"/>
</dbReference>
<evidence type="ECO:0000256" key="13">
    <source>
        <dbReference type="SAM" id="MobiDB-lite"/>
    </source>
</evidence>
<dbReference type="GO" id="GO:0033592">
    <property type="term" value="F:RNA strand annealing activity"/>
    <property type="evidence" value="ECO:0007669"/>
    <property type="project" value="TreeGrafter"/>
</dbReference>
<evidence type="ECO:0000256" key="12">
    <source>
        <dbReference type="RuleBase" id="RU000492"/>
    </source>
</evidence>
<dbReference type="RefSeq" id="WP_227119344.1">
    <property type="nucleotide sequence ID" value="NZ_LT598928.1"/>
</dbReference>
<dbReference type="GO" id="GO:0042255">
    <property type="term" value="P:ribosome assembly"/>
    <property type="evidence" value="ECO:0007669"/>
    <property type="project" value="UniProtKB-ARBA"/>
</dbReference>
<keyword evidence="6 12" id="KW-0067">ATP-binding</keyword>
<feature type="compositionally biased region" description="Pro residues" evidence="13">
    <location>
        <begin position="571"/>
        <end position="580"/>
    </location>
</feature>
<evidence type="ECO:0000256" key="9">
    <source>
        <dbReference type="ARBA" id="ARBA00047984"/>
    </source>
</evidence>
<feature type="compositionally biased region" description="Basic and acidic residues" evidence="13">
    <location>
        <begin position="449"/>
        <end position="478"/>
    </location>
</feature>
<name>A0A212JM14_9BACT</name>
<feature type="short sequence motif" description="Q motif" evidence="11">
    <location>
        <begin position="3"/>
        <end position="31"/>
    </location>
</feature>
<comment type="similarity">
    <text evidence="8 12">Belongs to the DEAD box helicase family.</text>
</comment>
<dbReference type="SMART" id="SM00490">
    <property type="entry name" value="HELICc"/>
    <property type="match status" value="1"/>
</dbReference>
<dbReference type="SMART" id="SM00487">
    <property type="entry name" value="DEXDc"/>
    <property type="match status" value="1"/>
</dbReference>
<evidence type="ECO:0000259" key="16">
    <source>
        <dbReference type="PROSITE" id="PS51195"/>
    </source>
</evidence>
<feature type="compositionally biased region" description="Gly residues" evidence="13">
    <location>
        <begin position="588"/>
        <end position="597"/>
    </location>
</feature>
<evidence type="ECO:0000256" key="1">
    <source>
        <dbReference type="ARBA" id="ARBA00012552"/>
    </source>
</evidence>
<dbReference type="InterPro" id="IPR050547">
    <property type="entry name" value="DEAD_box_RNA_helicases"/>
</dbReference>
<dbReference type="InterPro" id="IPR044742">
    <property type="entry name" value="DEAD/DEAH_RhlB"/>
</dbReference>
<organism evidence="17">
    <name type="scientific">uncultured Desulfovibrio sp</name>
    <dbReference type="NCBI Taxonomy" id="167968"/>
    <lineage>
        <taxon>Bacteria</taxon>
        <taxon>Pseudomonadati</taxon>
        <taxon>Thermodesulfobacteriota</taxon>
        <taxon>Desulfovibrionia</taxon>
        <taxon>Desulfovibrionales</taxon>
        <taxon>Desulfovibrionaceae</taxon>
        <taxon>Desulfovibrio</taxon>
        <taxon>environmental samples</taxon>
    </lineage>
</organism>
<feature type="domain" description="DEAD-box RNA helicase Q" evidence="16">
    <location>
        <begin position="3"/>
        <end position="31"/>
    </location>
</feature>
<evidence type="ECO:0000256" key="4">
    <source>
        <dbReference type="ARBA" id="ARBA00022801"/>
    </source>
</evidence>
<dbReference type="EMBL" id="FLUP01000001">
    <property type="protein sequence ID" value="SBW00484.1"/>
    <property type="molecule type" value="Genomic_DNA"/>
</dbReference>
<dbReference type="AlphaFoldDB" id="A0A212JM14"/>
<dbReference type="Gene3D" id="3.40.50.300">
    <property type="entry name" value="P-loop containing nucleotide triphosphate hydrolases"/>
    <property type="match status" value="2"/>
</dbReference>
<evidence type="ECO:0000256" key="10">
    <source>
        <dbReference type="ARBA" id="ARBA00074363"/>
    </source>
</evidence>
<gene>
    <name evidence="17" type="primary">deaD</name>
    <name evidence="17" type="ORF">KM92DES2_11364</name>
</gene>
<evidence type="ECO:0000259" key="14">
    <source>
        <dbReference type="PROSITE" id="PS51192"/>
    </source>
</evidence>
<proteinExistence type="inferred from homology"/>
<evidence type="ECO:0000256" key="3">
    <source>
        <dbReference type="ARBA" id="ARBA00022741"/>
    </source>
</evidence>
<dbReference type="SUPFAM" id="SSF52540">
    <property type="entry name" value="P-loop containing nucleoside triphosphate hydrolases"/>
    <property type="match status" value="1"/>
</dbReference>
<keyword evidence="5 12" id="KW-0347">Helicase</keyword>
<feature type="domain" description="Helicase ATP-binding" evidence="14">
    <location>
        <begin position="34"/>
        <end position="204"/>
    </location>
</feature>
<evidence type="ECO:0000256" key="7">
    <source>
        <dbReference type="ARBA" id="ARBA00023016"/>
    </source>
</evidence>
<dbReference type="GO" id="GO:0009409">
    <property type="term" value="P:response to cold"/>
    <property type="evidence" value="ECO:0007669"/>
    <property type="project" value="TreeGrafter"/>
</dbReference>
<dbReference type="InterPro" id="IPR001650">
    <property type="entry name" value="Helicase_C-like"/>
</dbReference>
<evidence type="ECO:0000256" key="2">
    <source>
        <dbReference type="ARBA" id="ARBA00022490"/>
    </source>
</evidence>
<dbReference type="CDD" id="cd18787">
    <property type="entry name" value="SF2_C_DEAD"/>
    <property type="match status" value="1"/>
</dbReference>
<evidence type="ECO:0000256" key="11">
    <source>
        <dbReference type="PROSITE-ProRule" id="PRU00552"/>
    </source>
</evidence>
<feature type="domain" description="Helicase C-terminal" evidence="15">
    <location>
        <begin position="215"/>
        <end position="376"/>
    </location>
</feature>
<dbReference type="PANTHER" id="PTHR47963:SF8">
    <property type="entry name" value="ATP-DEPENDENT RNA HELICASE DEAD"/>
    <property type="match status" value="1"/>
</dbReference>
<protein>
    <recommendedName>
        <fullName evidence="10">DEAD-box ATP-dependent RNA helicase RhpA</fullName>
        <ecNumber evidence="1">3.6.4.13</ecNumber>
    </recommendedName>
</protein>
<dbReference type="Pfam" id="PF25399">
    <property type="entry name" value="DeaD_dimer"/>
    <property type="match status" value="1"/>
</dbReference>
<dbReference type="InterPro" id="IPR005580">
    <property type="entry name" value="DbpA/CsdA_RNA-bd_dom"/>
</dbReference>
<dbReference type="CDD" id="cd00268">
    <property type="entry name" value="DEADc"/>
    <property type="match status" value="1"/>
</dbReference>
<evidence type="ECO:0000313" key="17">
    <source>
        <dbReference type="EMBL" id="SBW00484.1"/>
    </source>
</evidence>
<dbReference type="PROSITE" id="PS51192">
    <property type="entry name" value="HELICASE_ATP_BIND_1"/>
    <property type="match status" value="1"/>
</dbReference>
<accession>A0A212JM14</accession>
<feature type="region of interest" description="Disordered" evidence="13">
    <location>
        <begin position="555"/>
        <end position="617"/>
    </location>
</feature>
<sequence>MSPSFEDFHLSPELLQAVKDMGFEEPSPIQVLAVPFLLTGRDAVGQAQTGTGKTAAFGMPILEKLTPTRAVQSLVLCPTRELAIQVAEELSKLAARMRGVAILPIYGGQAIERQLRALERGVQVVVGTPGRVMDHLQRGTLRLGGATTIVLDEADEMLDMGFREDIEAILERVPAECQRVLFSATMPPAILQLSKRFLREPEMLAIAQKTLTVPAIEQVYYEVRPHQKMDALCRVLDAQGFRKALVFCSTKRSVDEVTAHLQQRGYQSDGLHGDLAQSQRDRVMQRFRGEGLDILIATDVAARGIDVDDVDAVVNYDIPHDAERYVHRIGRTGRAGRVGKAFTFVTLREQHKLRDIIRHTKARIQQERLPSLRDVANIRTSRLLDEVRATLTAGALESCMQMVEDFLSEQFADDVITSRDVAAALLKLLMQRDFGDATNVPEEDPLAEAPRRFGRDGRDGRDGFRQGDRDGARPRRNDAPMTRLHISVGHAHKVSPGEMVGAITGECGIAGRSIGAISIQKHFSLVEVQSEFADDVLAVLNRGVFIAGTRVTAKLDTGGGSFQRKSFGPGPRAPRGPRPGYPARNQRDGGGNGGGGKRFTHPDKWGRKPRGAEEDKD</sequence>
<keyword evidence="4 12" id="KW-0378">Hydrolase</keyword>
<dbReference type="Pfam" id="PF03880">
    <property type="entry name" value="DbpA"/>
    <property type="match status" value="1"/>
</dbReference>
<dbReference type="Pfam" id="PF00270">
    <property type="entry name" value="DEAD"/>
    <property type="match status" value="1"/>
</dbReference>
<keyword evidence="7" id="KW-0346">Stress response</keyword>
<dbReference type="GO" id="GO:0005840">
    <property type="term" value="C:ribosome"/>
    <property type="evidence" value="ECO:0007669"/>
    <property type="project" value="TreeGrafter"/>
</dbReference>
<evidence type="ECO:0000256" key="5">
    <source>
        <dbReference type="ARBA" id="ARBA00022806"/>
    </source>
</evidence>
<evidence type="ECO:0000256" key="6">
    <source>
        <dbReference type="ARBA" id="ARBA00022840"/>
    </source>
</evidence>
<dbReference type="PROSITE" id="PS51194">
    <property type="entry name" value="HELICASE_CTER"/>
    <property type="match status" value="1"/>
</dbReference>
<evidence type="ECO:0000256" key="8">
    <source>
        <dbReference type="ARBA" id="ARBA00038437"/>
    </source>
</evidence>
<dbReference type="InterPro" id="IPR057325">
    <property type="entry name" value="DeaD_dimer"/>
</dbReference>
<evidence type="ECO:0000259" key="15">
    <source>
        <dbReference type="PROSITE" id="PS51194"/>
    </source>
</evidence>
<dbReference type="GO" id="GO:0005524">
    <property type="term" value="F:ATP binding"/>
    <property type="evidence" value="ECO:0007669"/>
    <property type="project" value="UniProtKB-KW"/>
</dbReference>
<dbReference type="FunFam" id="3.40.50.300:FF:000108">
    <property type="entry name" value="ATP-dependent RNA helicase RhlE"/>
    <property type="match status" value="1"/>
</dbReference>
<dbReference type="PROSITE" id="PS00039">
    <property type="entry name" value="DEAD_ATP_HELICASE"/>
    <property type="match status" value="1"/>
</dbReference>
<dbReference type="GO" id="GO:0003724">
    <property type="term" value="F:RNA helicase activity"/>
    <property type="evidence" value="ECO:0007669"/>
    <property type="project" value="UniProtKB-EC"/>
</dbReference>
<dbReference type="InterPro" id="IPR000629">
    <property type="entry name" value="RNA-helicase_DEAD-box_CS"/>
</dbReference>
<dbReference type="InterPro" id="IPR014001">
    <property type="entry name" value="Helicase_ATP-bd"/>
</dbReference>
<dbReference type="Gene3D" id="3.30.70.330">
    <property type="match status" value="1"/>
</dbReference>
<dbReference type="CDD" id="cd12252">
    <property type="entry name" value="RRM_DbpA"/>
    <property type="match status" value="1"/>
</dbReference>
<feature type="compositionally biased region" description="Basic and acidic residues" evidence="13">
    <location>
        <begin position="600"/>
        <end position="617"/>
    </location>
</feature>
<dbReference type="EC" id="3.6.4.13" evidence="1"/>
<comment type="catalytic activity">
    <reaction evidence="9">
        <text>ATP + H2O = ADP + phosphate + H(+)</text>
        <dbReference type="Rhea" id="RHEA:13065"/>
        <dbReference type="ChEBI" id="CHEBI:15377"/>
        <dbReference type="ChEBI" id="CHEBI:15378"/>
        <dbReference type="ChEBI" id="CHEBI:30616"/>
        <dbReference type="ChEBI" id="CHEBI:43474"/>
        <dbReference type="ChEBI" id="CHEBI:456216"/>
        <dbReference type="EC" id="3.6.4.13"/>
    </reaction>
</comment>
<dbReference type="InterPro" id="IPR027417">
    <property type="entry name" value="P-loop_NTPase"/>
</dbReference>
<dbReference type="PANTHER" id="PTHR47963">
    <property type="entry name" value="DEAD-BOX ATP-DEPENDENT RNA HELICASE 47, MITOCHONDRIAL"/>
    <property type="match status" value="1"/>
</dbReference>
<dbReference type="PROSITE" id="PS51195">
    <property type="entry name" value="Q_MOTIF"/>
    <property type="match status" value="1"/>
</dbReference>
<dbReference type="InterPro" id="IPR014014">
    <property type="entry name" value="RNA_helicase_DEAD_Q_motif"/>
</dbReference>
<keyword evidence="2" id="KW-0963">Cytoplasm</keyword>
<dbReference type="InterPro" id="IPR012677">
    <property type="entry name" value="Nucleotide-bd_a/b_plait_sf"/>
</dbReference>
<keyword evidence="3 12" id="KW-0547">Nucleotide-binding</keyword>
<dbReference type="GO" id="GO:0005829">
    <property type="term" value="C:cytosol"/>
    <property type="evidence" value="ECO:0007669"/>
    <property type="project" value="TreeGrafter"/>
</dbReference>